<keyword evidence="3 7" id="KW-1133">Transmembrane helix</keyword>
<evidence type="ECO:0000256" key="7">
    <source>
        <dbReference type="SAM" id="Phobius"/>
    </source>
</evidence>
<dbReference type="RefSeq" id="WP_354445596.1">
    <property type="nucleotide sequence ID" value="NZ_JBEPSH010000006.1"/>
</dbReference>
<keyword evidence="5 7" id="KW-0472">Membrane</keyword>
<comment type="caution">
    <text evidence="8">The sequence shown here is derived from an EMBL/GenBank/DDBJ whole genome shotgun (WGS) entry which is preliminary data.</text>
</comment>
<dbReference type="Proteomes" id="UP001549320">
    <property type="component" value="Unassembled WGS sequence"/>
</dbReference>
<evidence type="ECO:0000256" key="6">
    <source>
        <dbReference type="ARBA" id="ARBA00023315"/>
    </source>
</evidence>
<evidence type="ECO:0000256" key="3">
    <source>
        <dbReference type="ARBA" id="ARBA00022989"/>
    </source>
</evidence>
<gene>
    <name evidence="8" type="ORF">ABIE13_003518</name>
</gene>
<evidence type="ECO:0000256" key="2">
    <source>
        <dbReference type="ARBA" id="ARBA00022692"/>
    </source>
</evidence>
<evidence type="ECO:0000256" key="1">
    <source>
        <dbReference type="ARBA" id="ARBA00022679"/>
    </source>
</evidence>
<dbReference type="PANTHER" id="PTHR23063:SF52">
    <property type="entry name" value="LYSOPHOSPHATIDYLCHOLINE ACYLTRANSFERASE"/>
    <property type="match status" value="1"/>
</dbReference>
<proteinExistence type="predicted"/>
<organism evidence="8 9">
    <name type="scientific">Ottowia thiooxydans</name>
    <dbReference type="NCBI Taxonomy" id="219182"/>
    <lineage>
        <taxon>Bacteria</taxon>
        <taxon>Pseudomonadati</taxon>
        <taxon>Pseudomonadota</taxon>
        <taxon>Betaproteobacteria</taxon>
        <taxon>Burkholderiales</taxon>
        <taxon>Comamonadaceae</taxon>
        <taxon>Ottowia</taxon>
    </lineage>
</organism>
<accession>A0ABV2QBI6</accession>
<keyword evidence="2 7" id="KW-0812">Transmembrane</keyword>
<dbReference type="SUPFAM" id="SSF69593">
    <property type="entry name" value="Glycerol-3-phosphate (1)-acyltransferase"/>
    <property type="match status" value="1"/>
</dbReference>
<evidence type="ECO:0000313" key="8">
    <source>
        <dbReference type="EMBL" id="MET4578402.1"/>
    </source>
</evidence>
<protein>
    <recommendedName>
        <fullName evidence="10">Phospholipid/glycerol acyltransferase domain-containing protein</fullName>
    </recommendedName>
</protein>
<keyword evidence="6" id="KW-0012">Acyltransferase</keyword>
<keyword evidence="1" id="KW-0808">Transferase</keyword>
<dbReference type="EMBL" id="JBEPSH010000006">
    <property type="protein sequence ID" value="MET4578402.1"/>
    <property type="molecule type" value="Genomic_DNA"/>
</dbReference>
<reference evidence="8 9" key="1">
    <citation type="submission" date="2024-06" db="EMBL/GenBank/DDBJ databases">
        <title>Sorghum-associated microbial communities from plants grown in Nebraska, USA.</title>
        <authorList>
            <person name="Schachtman D."/>
        </authorList>
    </citation>
    <scope>NUCLEOTIDE SEQUENCE [LARGE SCALE GENOMIC DNA]</scope>
    <source>
        <strain evidence="8 9">2709</strain>
    </source>
</reference>
<evidence type="ECO:0000256" key="5">
    <source>
        <dbReference type="ARBA" id="ARBA00023136"/>
    </source>
</evidence>
<evidence type="ECO:0000256" key="4">
    <source>
        <dbReference type="ARBA" id="ARBA00023098"/>
    </source>
</evidence>
<evidence type="ECO:0000313" key="9">
    <source>
        <dbReference type="Proteomes" id="UP001549320"/>
    </source>
</evidence>
<dbReference type="PANTHER" id="PTHR23063">
    <property type="entry name" value="PHOSPHOLIPID ACYLTRANSFERASE"/>
    <property type="match status" value="1"/>
</dbReference>
<keyword evidence="4" id="KW-0443">Lipid metabolism</keyword>
<feature type="transmembrane region" description="Helical" evidence="7">
    <location>
        <begin position="30"/>
        <end position="54"/>
    </location>
</feature>
<name>A0ABV2QBI6_9BURK</name>
<evidence type="ECO:0008006" key="10">
    <source>
        <dbReference type="Google" id="ProtNLM"/>
    </source>
</evidence>
<sequence length="291" mass="32894">MKNCDPPANPLASVAGLCDIETWRNRSWYWYAYLPFGVLLLALRLAVIFIFYGLSFITPARVAPSLYKLELKLLGLKIEANGSREWIAKYTDGCVVAANHISHLDALVTLSLPNVTALFGHPFSSMHTFIRILYVSALELSQAGQWHVPDRRALVTRIQQWRSNPSGTTLYTTPEMTLSNQRGLFKFNSAFLSFDLPVIPMALRVESHFGLNLNPINSSGISNILRMLMMPRTVFQFTYLEKTERAQGESKDEFARRVQTTIANKLRVPATEWTVADKHAYRKQLAEAQVG</sequence>
<keyword evidence="9" id="KW-1185">Reference proteome</keyword>